<evidence type="ECO:0000313" key="4">
    <source>
        <dbReference type="Proteomes" id="UP001652680"/>
    </source>
</evidence>
<organism evidence="5">
    <name type="scientific">Drosophila rhopaloa</name>
    <name type="common">Fruit fly</name>
    <dbReference type="NCBI Taxonomy" id="1041015"/>
    <lineage>
        <taxon>Eukaryota</taxon>
        <taxon>Metazoa</taxon>
        <taxon>Ecdysozoa</taxon>
        <taxon>Arthropoda</taxon>
        <taxon>Hexapoda</taxon>
        <taxon>Insecta</taxon>
        <taxon>Pterygota</taxon>
        <taxon>Neoptera</taxon>
        <taxon>Endopterygota</taxon>
        <taxon>Diptera</taxon>
        <taxon>Brachycera</taxon>
        <taxon>Muscomorpha</taxon>
        <taxon>Ephydroidea</taxon>
        <taxon>Drosophilidae</taxon>
        <taxon>Drosophila</taxon>
        <taxon>Sophophora</taxon>
    </lineage>
</organism>
<evidence type="ECO:0000259" key="2">
    <source>
        <dbReference type="Pfam" id="PF13837"/>
    </source>
</evidence>
<proteinExistence type="predicted"/>
<dbReference type="AlphaFoldDB" id="A0A6P4ECU9"/>
<dbReference type="Pfam" id="PF13837">
    <property type="entry name" value="Myb_DNA-bind_4"/>
    <property type="match status" value="1"/>
</dbReference>
<dbReference type="GeneID" id="108038790"/>
<dbReference type="InterPro" id="IPR044822">
    <property type="entry name" value="Myb_DNA-bind_4"/>
</dbReference>
<dbReference type="GO" id="GO:0045893">
    <property type="term" value="P:positive regulation of DNA-templated transcription"/>
    <property type="evidence" value="ECO:0007669"/>
    <property type="project" value="TreeGrafter"/>
</dbReference>
<dbReference type="InterPro" id="IPR026095">
    <property type="entry name" value="Myb/SANT-like_DNA-bd_dom_prot"/>
</dbReference>
<sequence>MPSRRGASTAKANEDALNARNTVSGPRSKRIALNSRNRSLGGEKKTMVAQPQRTFPPKSEYEKFYESVFLAEESQTEEEEPLDCPKPGPRSKRPLHILLNDDDSQSETSRPAKISTMKKIAEPVDRVNGISPKPKTKIRQDKFEDYYTKTERHVWKKDAEQMLLQLWAQNLKEFRGESKNVLTYRKMAEQMSQFGPSHTELKTKMDNMSRKYRIEAERVRESGIPSKWEYFHKLQALLIGTKAVDVFEDIMHDNPAEALNFEQDAESEDEEMDLMKDESVGVDRKNGFENELCAKKSIKRTLTPSPTIPDILEEEEEDQMEERSPLPIPKYRTKRKMPISHANRILQIEEEKLLIEREKLQVMKEALLELNSFHKDIVHLCKHKNH</sequence>
<reference evidence="4" key="1">
    <citation type="journal article" date="2021" name="Elife">
        <title>Highly contiguous assemblies of 101 drosophilid genomes.</title>
        <authorList>
            <person name="Kim B.Y."/>
            <person name="Wang J.R."/>
            <person name="Miller D.E."/>
            <person name="Barmina O."/>
            <person name="Delaney E."/>
            <person name="Thompson A."/>
            <person name="Comeault A.A."/>
            <person name="Peede D."/>
            <person name="D'Agostino E.R."/>
            <person name="Pelaez J."/>
            <person name="Aguilar J.M."/>
            <person name="Haji D."/>
            <person name="Matsunaga T."/>
            <person name="Armstrong E.E."/>
            <person name="Zych M."/>
            <person name="Ogawa Y."/>
            <person name="Stamenkovic-Radak M."/>
            <person name="Jelic M."/>
            <person name="Veselinovic M.S."/>
            <person name="Tanaskovic M."/>
            <person name="Eric P."/>
            <person name="Gao J.J."/>
            <person name="Katoh T.K."/>
            <person name="Toda M.J."/>
            <person name="Watabe H."/>
            <person name="Watada M."/>
            <person name="Davis J.S."/>
            <person name="Moyle L.C."/>
            <person name="Manoli G."/>
            <person name="Bertolini E."/>
            <person name="Kostal V."/>
            <person name="Hawley R.S."/>
            <person name="Takahashi A."/>
            <person name="Jones C.D."/>
            <person name="Price D.K."/>
            <person name="Whiteman N."/>
            <person name="Kopp A."/>
            <person name="Matute D.R."/>
            <person name="Petrov D.A."/>
        </authorList>
    </citation>
    <scope>NUCLEOTIDE SEQUENCE [LARGE SCALE GENOMIC DNA]</scope>
</reference>
<feature type="domain" description="Myb/SANT-like DNA-binding" evidence="2">
    <location>
        <begin position="152"/>
        <end position="237"/>
    </location>
</feature>
<feature type="region of interest" description="Disordered" evidence="1">
    <location>
        <begin position="1"/>
        <end position="58"/>
    </location>
</feature>
<evidence type="ECO:0000256" key="1">
    <source>
        <dbReference type="SAM" id="MobiDB-lite"/>
    </source>
</evidence>
<dbReference type="EnsemblMetazoa" id="XM_017115627.1">
    <property type="protein sequence ID" value="XP_016971116.1"/>
    <property type="gene ID" value="LOC108038790"/>
</dbReference>
<dbReference type="GO" id="GO:0016604">
    <property type="term" value="C:nuclear body"/>
    <property type="evidence" value="ECO:0007669"/>
    <property type="project" value="TreeGrafter"/>
</dbReference>
<accession>A0A6P4ECU9</accession>
<dbReference type="RefSeq" id="XP_016971116.1">
    <property type="nucleotide sequence ID" value="XM_017115627.1"/>
</dbReference>
<dbReference type="PANTHER" id="PTHR22666:SF3">
    <property type="entry name" value="MYB_SANT-LIKE DNA-BINDING DOMAIN-CONTAINING PROTEIN 1"/>
    <property type="match status" value="1"/>
</dbReference>
<name>A0A6P4ECU9_DRORH</name>
<protein>
    <submittedName>
        <fullName evidence="5">Trihelix transcription factor ASIL1</fullName>
    </submittedName>
</protein>
<reference evidence="5" key="2">
    <citation type="submission" date="2025-04" db="UniProtKB">
        <authorList>
            <consortium name="RefSeq"/>
        </authorList>
    </citation>
    <scope>IDENTIFICATION</scope>
</reference>
<dbReference type="PANTHER" id="PTHR22666">
    <property type="entry name" value="MYB_SANT-LIKE DNA-BINDING DOMAIN-CONTAINING PROTEIN 1"/>
    <property type="match status" value="1"/>
</dbReference>
<reference evidence="3" key="3">
    <citation type="submission" date="2025-05" db="UniProtKB">
        <authorList>
            <consortium name="EnsemblMetazoa"/>
        </authorList>
    </citation>
    <scope>IDENTIFICATION</scope>
</reference>
<feature type="region of interest" description="Disordered" evidence="1">
    <location>
        <begin position="70"/>
        <end position="112"/>
    </location>
</feature>
<dbReference type="OrthoDB" id="691673at2759"/>
<evidence type="ECO:0000313" key="3">
    <source>
        <dbReference type="EnsemblMetazoa" id="XP_016971116.1"/>
    </source>
</evidence>
<evidence type="ECO:0000313" key="5">
    <source>
        <dbReference type="RefSeq" id="XP_016971116.1"/>
    </source>
</evidence>
<keyword evidence="4" id="KW-1185">Reference proteome</keyword>
<dbReference type="Proteomes" id="UP001652680">
    <property type="component" value="Unassembled WGS sequence"/>
</dbReference>
<gene>
    <name evidence="5" type="primary">LOC108038790</name>
    <name evidence="3" type="synonym">108038790</name>
</gene>